<name>A0A179BT55_RHILE</name>
<accession>A0A179BT55</accession>
<feature type="compositionally biased region" description="Pro residues" evidence="1">
    <location>
        <begin position="1"/>
        <end position="12"/>
    </location>
</feature>
<organism evidence="2">
    <name type="scientific">Rhizobium leguminosarum</name>
    <dbReference type="NCBI Taxonomy" id="384"/>
    <lineage>
        <taxon>Bacteria</taxon>
        <taxon>Pseudomonadati</taxon>
        <taxon>Pseudomonadota</taxon>
        <taxon>Alphaproteobacteria</taxon>
        <taxon>Hyphomicrobiales</taxon>
        <taxon>Rhizobiaceae</taxon>
        <taxon>Rhizobium/Agrobacterium group</taxon>
        <taxon>Rhizobium</taxon>
    </lineage>
</organism>
<reference evidence="2" key="1">
    <citation type="submission" date="2016-04" db="EMBL/GenBank/DDBJ databases">
        <title>Fast-growing isolate from the root nodules of Vavilovia formosa.</title>
        <authorList>
            <person name="Kimeklis A."/>
            <person name="Safronova V."/>
            <person name="Belimov A."/>
            <person name="Andronov E."/>
        </authorList>
    </citation>
    <scope>NUCLEOTIDE SEQUENCE [LARGE SCALE GENOMIC DNA]</scope>
    <source>
        <strain evidence="2">Vaf-46</strain>
    </source>
</reference>
<evidence type="ECO:0000313" key="2">
    <source>
        <dbReference type="EMBL" id="OAP94341.1"/>
    </source>
</evidence>
<dbReference type="AlphaFoldDB" id="A0A179BT55"/>
<protein>
    <submittedName>
        <fullName evidence="2">Uncharacterized protein</fullName>
    </submittedName>
</protein>
<sequence length="84" mass="9021">MRCGPMMPPDLNPPTNEKGYITGPDKTPHIAATAALVFAGEPGPDRRQQPNVNQSHGRCERCGLGLALDIRNLVVIQALDEDSS</sequence>
<gene>
    <name evidence="2" type="ORF">A4U53_39745</name>
</gene>
<dbReference type="EMBL" id="LWBS01000215">
    <property type="protein sequence ID" value="OAP94341.1"/>
    <property type="molecule type" value="Genomic_DNA"/>
</dbReference>
<feature type="region of interest" description="Disordered" evidence="1">
    <location>
        <begin position="1"/>
        <end position="25"/>
    </location>
</feature>
<proteinExistence type="predicted"/>
<evidence type="ECO:0000256" key="1">
    <source>
        <dbReference type="SAM" id="MobiDB-lite"/>
    </source>
</evidence>
<comment type="caution">
    <text evidence="2">The sequence shown here is derived from an EMBL/GenBank/DDBJ whole genome shotgun (WGS) entry which is preliminary data.</text>
</comment>